<dbReference type="PROSITE" id="PS51293">
    <property type="entry name" value="SANT"/>
    <property type="match status" value="1"/>
</dbReference>
<dbReference type="SUPFAM" id="SSF46689">
    <property type="entry name" value="Homeodomain-like"/>
    <property type="match status" value="2"/>
</dbReference>
<feature type="domain" description="Myb-like" evidence="6">
    <location>
        <begin position="444"/>
        <end position="490"/>
    </location>
</feature>
<dbReference type="InterPro" id="IPR009057">
    <property type="entry name" value="Homeodomain-like_sf"/>
</dbReference>
<organism evidence="9 10">
    <name type="scientific">Triticum turgidum subsp. durum</name>
    <name type="common">Durum wheat</name>
    <name type="synonym">Triticum durum</name>
    <dbReference type="NCBI Taxonomy" id="4567"/>
    <lineage>
        <taxon>Eukaryota</taxon>
        <taxon>Viridiplantae</taxon>
        <taxon>Streptophyta</taxon>
        <taxon>Embryophyta</taxon>
        <taxon>Tracheophyta</taxon>
        <taxon>Spermatophyta</taxon>
        <taxon>Magnoliopsida</taxon>
        <taxon>Liliopsida</taxon>
        <taxon>Poales</taxon>
        <taxon>Poaceae</taxon>
        <taxon>BOP clade</taxon>
        <taxon>Pooideae</taxon>
        <taxon>Triticodae</taxon>
        <taxon>Triticeae</taxon>
        <taxon>Triticinae</taxon>
        <taxon>Triticum</taxon>
    </lineage>
</organism>
<evidence type="ECO:0000259" key="6">
    <source>
        <dbReference type="PROSITE" id="PS50090"/>
    </source>
</evidence>
<keyword evidence="4" id="KW-0539">Nucleus</keyword>
<dbReference type="Pfam" id="PF04433">
    <property type="entry name" value="SWIRM"/>
    <property type="match status" value="1"/>
</dbReference>
<evidence type="ECO:0000256" key="3">
    <source>
        <dbReference type="ARBA" id="ARBA00023163"/>
    </source>
</evidence>
<feature type="compositionally biased region" description="Basic and acidic residues" evidence="5">
    <location>
        <begin position="96"/>
        <end position="115"/>
    </location>
</feature>
<feature type="compositionally biased region" description="Basic and acidic residues" evidence="5">
    <location>
        <begin position="23"/>
        <end position="33"/>
    </location>
</feature>
<dbReference type="Gene3D" id="1.10.10.60">
    <property type="entry name" value="Homeodomain-like"/>
    <property type="match status" value="1"/>
</dbReference>
<evidence type="ECO:0000256" key="4">
    <source>
        <dbReference type="ARBA" id="ARBA00023242"/>
    </source>
</evidence>
<proteinExistence type="predicted"/>
<protein>
    <recommendedName>
        <fullName evidence="11">SWI/SNF complex subunit SWI3C</fullName>
    </recommendedName>
</protein>
<sequence>MYKIGESKSRCCLSDCVEREKVEHEADWREGEGRAPGGLAIGDLRLRDRSPGGGCRGPGGWGRGQCEEGTRNRWTGELAPPPPRSCCGRRRGPRGGPRDADGDGNERKERGRRWEEEEGVGPNRTSVRPRRSVGLAAEISVIAADRALAAGASCASAPPAPALENISHGQLQVLAAMLPDHPSLSNDPDKPSSYVCTVPPLMECQGVPKQFYSKLLVVPRHADWFSPATVHRLERQVVPHFFSGKSPGHTPEKYIMLRNKVIVKYLERPSRRLAFAECQGLVTSTAELYDLSRIVRFLDTWGIINYLAAGSVHRGLRLASSLIREEQTGELQLASAPLKSIDGLILFDRPKCSARAEDIASVASTSSALEVPNGDTGFADLDEKIWERLSENFCSYCSQPLPSLHYESQKEADIALCLDCFHDARFVPGHSSLDFERVDGTKDGSDNDGDSWTHEETLLLLEGLEKYNDNWNAIAEHVGTKSKAQCIHHFICIPVEDGLLESIEVPEASVSSRVQSNGFSYSNSNGGISGSVPQSSQPGQQLPFVNSANPVMSLVAFLASAVGPRIAASCANAALSVLTRDDSSWSEAPNLPGGVGFGVVDDRTGASGAGRKGIVAVLAWHETLAWLRIPAPIPSQEPSLTDWWRQANEDTPPTLRKALKSVALLVPWMIWKHRNSCVFDNAMPSLNTLLDSIKDEARSWAAAGAPGLRLVLPQTWDVH</sequence>
<evidence type="ECO:0000259" key="8">
    <source>
        <dbReference type="PROSITE" id="PS51293"/>
    </source>
</evidence>
<keyword evidence="10" id="KW-1185">Reference proteome</keyword>
<dbReference type="PANTHER" id="PTHR12802">
    <property type="entry name" value="SWI/SNF COMPLEX-RELATED"/>
    <property type="match status" value="1"/>
</dbReference>
<evidence type="ECO:0000313" key="10">
    <source>
        <dbReference type="Proteomes" id="UP000324705"/>
    </source>
</evidence>
<gene>
    <name evidence="9" type="ORF">TRITD_5Av1G079080</name>
</gene>
<evidence type="ECO:0008006" key="11">
    <source>
        <dbReference type="Google" id="ProtNLM"/>
    </source>
</evidence>
<dbReference type="Gene3D" id="1.10.10.10">
    <property type="entry name" value="Winged helix-like DNA-binding domain superfamily/Winged helix DNA-binding domain"/>
    <property type="match status" value="1"/>
</dbReference>
<dbReference type="Gramene" id="TRITD5Av1G079080.5">
    <property type="protein sequence ID" value="TRITD5Av1G079080.5"/>
    <property type="gene ID" value="TRITD5Av1G079080"/>
</dbReference>
<dbReference type="PANTHER" id="PTHR12802:SF61">
    <property type="entry name" value="SWI_SNF COMPLEX SUBUNIT SWI3C"/>
    <property type="match status" value="1"/>
</dbReference>
<dbReference type="AlphaFoldDB" id="A0A9R0TJE4"/>
<keyword evidence="2" id="KW-0238">DNA-binding</keyword>
<reference evidence="9 10" key="1">
    <citation type="submission" date="2017-09" db="EMBL/GenBank/DDBJ databases">
        <authorList>
            <consortium name="International Durum Wheat Genome Sequencing Consortium (IDWGSC)"/>
            <person name="Milanesi L."/>
        </authorList>
    </citation>
    <scope>NUCLEOTIDE SEQUENCE [LARGE SCALE GENOMIC DNA]</scope>
    <source>
        <strain evidence="10">cv. Svevo</strain>
    </source>
</reference>
<dbReference type="InterPro" id="IPR001005">
    <property type="entry name" value="SANT/Myb"/>
</dbReference>
<feature type="domain" description="SWIRM" evidence="7">
    <location>
        <begin position="216"/>
        <end position="315"/>
    </location>
</feature>
<feature type="region of interest" description="Disordered" evidence="5">
    <location>
        <begin position="23"/>
        <end position="129"/>
    </location>
</feature>
<evidence type="ECO:0000313" key="9">
    <source>
        <dbReference type="EMBL" id="VAI15029.1"/>
    </source>
</evidence>
<dbReference type="GO" id="GO:0005634">
    <property type="term" value="C:nucleus"/>
    <property type="evidence" value="ECO:0007669"/>
    <property type="project" value="UniProtKB-ARBA"/>
</dbReference>
<feature type="compositionally biased region" description="Gly residues" evidence="5">
    <location>
        <begin position="51"/>
        <end position="63"/>
    </location>
</feature>
<feature type="domain" description="SANT" evidence="8">
    <location>
        <begin position="447"/>
        <end position="498"/>
    </location>
</feature>
<dbReference type="PROSITE" id="PS50934">
    <property type="entry name" value="SWIRM"/>
    <property type="match status" value="1"/>
</dbReference>
<evidence type="ECO:0000256" key="1">
    <source>
        <dbReference type="ARBA" id="ARBA00023015"/>
    </source>
</evidence>
<dbReference type="InterPro" id="IPR036388">
    <property type="entry name" value="WH-like_DNA-bd_sf"/>
</dbReference>
<dbReference type="FunFam" id="1.10.10.60:FF:000014">
    <property type="entry name" value="SWI/SNF complex subunit SMARCC2 isoform C"/>
    <property type="match status" value="1"/>
</dbReference>
<keyword evidence="3" id="KW-0804">Transcription</keyword>
<evidence type="ECO:0000256" key="5">
    <source>
        <dbReference type="SAM" id="MobiDB-lite"/>
    </source>
</evidence>
<dbReference type="GO" id="GO:0003677">
    <property type="term" value="F:DNA binding"/>
    <property type="evidence" value="ECO:0007669"/>
    <property type="project" value="UniProtKB-KW"/>
</dbReference>
<dbReference type="SMART" id="SM00717">
    <property type="entry name" value="SANT"/>
    <property type="match status" value="1"/>
</dbReference>
<dbReference type="Proteomes" id="UP000324705">
    <property type="component" value="Chromosome 5A"/>
</dbReference>
<dbReference type="CDD" id="cd00167">
    <property type="entry name" value="SANT"/>
    <property type="match status" value="1"/>
</dbReference>
<evidence type="ECO:0000259" key="7">
    <source>
        <dbReference type="PROSITE" id="PS50934"/>
    </source>
</evidence>
<name>A0A9R0TJE4_TRITD</name>
<dbReference type="InterPro" id="IPR017884">
    <property type="entry name" value="SANT_dom"/>
</dbReference>
<dbReference type="Pfam" id="PF00249">
    <property type="entry name" value="Myb_DNA-binding"/>
    <property type="match status" value="1"/>
</dbReference>
<keyword evidence="1" id="KW-0805">Transcription regulation</keyword>
<evidence type="ECO:0000256" key="2">
    <source>
        <dbReference type="ARBA" id="ARBA00023125"/>
    </source>
</evidence>
<dbReference type="EMBL" id="LT934119">
    <property type="protein sequence ID" value="VAI15029.1"/>
    <property type="molecule type" value="Genomic_DNA"/>
</dbReference>
<accession>A0A9R0TJE4</accession>
<dbReference type="InterPro" id="IPR007526">
    <property type="entry name" value="SWIRM"/>
</dbReference>
<dbReference type="PROSITE" id="PS50090">
    <property type="entry name" value="MYB_LIKE"/>
    <property type="match status" value="1"/>
</dbReference>